<proteinExistence type="predicted"/>
<organism evidence="3 4">
    <name type="scientific">Lasiodiplodia theobromae</name>
    <dbReference type="NCBI Taxonomy" id="45133"/>
    <lineage>
        <taxon>Eukaryota</taxon>
        <taxon>Fungi</taxon>
        <taxon>Dikarya</taxon>
        <taxon>Ascomycota</taxon>
        <taxon>Pezizomycotina</taxon>
        <taxon>Dothideomycetes</taxon>
        <taxon>Dothideomycetes incertae sedis</taxon>
        <taxon>Botryosphaeriales</taxon>
        <taxon>Botryosphaeriaceae</taxon>
        <taxon>Lasiodiplodia</taxon>
    </lineage>
</organism>
<protein>
    <submittedName>
        <fullName evidence="3">Uncharacterized protein</fullName>
    </submittedName>
</protein>
<feature type="region of interest" description="Disordered" evidence="1">
    <location>
        <begin position="62"/>
        <end position="111"/>
    </location>
</feature>
<sequence length="133" mass="14387">MRVSSATALAALVLAANAAPAELPTHKTSKAGVVELTGSRVQERSPFDWADVAKPFQKVGDFLTGKTDESSNEKRSPIDWDDVKRPFESVGDAITGNTEKNEKREAAPFEWSDMATPFVKAGDFVTGNTKDDN</sequence>
<reference evidence="3 4" key="1">
    <citation type="journal article" date="2019" name="Sci. Rep.">
        <title>A multi-omics analysis of the grapevine pathogen Lasiodiplodia theobromae reveals that temperature affects the expression of virulence- and pathogenicity-related genes.</title>
        <authorList>
            <person name="Felix C."/>
            <person name="Meneses R."/>
            <person name="Goncalves M.F.M."/>
            <person name="Tilleman L."/>
            <person name="Duarte A.S."/>
            <person name="Jorrin-Novo J.V."/>
            <person name="Van de Peer Y."/>
            <person name="Deforce D."/>
            <person name="Van Nieuwerburgh F."/>
            <person name="Esteves A.C."/>
            <person name="Alves A."/>
        </authorList>
    </citation>
    <scope>NUCLEOTIDE SEQUENCE [LARGE SCALE GENOMIC DNA]</scope>
    <source>
        <strain evidence="3 4">LA-SOL3</strain>
    </source>
</reference>
<evidence type="ECO:0000256" key="1">
    <source>
        <dbReference type="SAM" id="MobiDB-lite"/>
    </source>
</evidence>
<dbReference type="OrthoDB" id="3935276at2759"/>
<comment type="caution">
    <text evidence="3">The sequence shown here is derived from an EMBL/GenBank/DDBJ whole genome shotgun (WGS) entry which is preliminary data.</text>
</comment>
<dbReference type="Proteomes" id="UP000325902">
    <property type="component" value="Unassembled WGS sequence"/>
</dbReference>
<evidence type="ECO:0000313" key="4">
    <source>
        <dbReference type="Proteomes" id="UP000325902"/>
    </source>
</evidence>
<keyword evidence="4" id="KW-1185">Reference proteome</keyword>
<accession>A0A5N5D222</accession>
<name>A0A5N5D222_9PEZI</name>
<dbReference type="EMBL" id="VCHE01000094">
    <property type="protein sequence ID" value="KAB2571718.1"/>
    <property type="molecule type" value="Genomic_DNA"/>
</dbReference>
<feature type="compositionally biased region" description="Basic and acidic residues" evidence="1">
    <location>
        <begin position="66"/>
        <end position="87"/>
    </location>
</feature>
<feature type="signal peptide" evidence="2">
    <location>
        <begin position="1"/>
        <end position="18"/>
    </location>
</feature>
<evidence type="ECO:0000256" key="2">
    <source>
        <dbReference type="SAM" id="SignalP"/>
    </source>
</evidence>
<feature type="chain" id="PRO_5024877257" evidence="2">
    <location>
        <begin position="19"/>
        <end position="133"/>
    </location>
</feature>
<dbReference type="AlphaFoldDB" id="A0A5N5D222"/>
<keyword evidence="2" id="KW-0732">Signal</keyword>
<gene>
    <name evidence="3" type="ORF">DBV05_g9624</name>
</gene>
<evidence type="ECO:0000313" key="3">
    <source>
        <dbReference type="EMBL" id="KAB2571718.1"/>
    </source>
</evidence>